<evidence type="ECO:0000313" key="2">
    <source>
        <dbReference type="Proteomes" id="UP000675881"/>
    </source>
</evidence>
<name>A0A7R8H4H8_LEPSM</name>
<accession>A0A7R8H4H8</accession>
<sequence>MSSTLFNFVMGMVFGDTTIVEPLNMPEAVTIGKMKYADDTILCSNDIHSLQGSRASFEESAALFGLSLYAKKSGLLSMNGNKTKEVFLHDEKALTAVKKSGRLPFYLDLSIGFNITYDDLHLSKRSTRWVPCRLTEEHKTNHLKTACHFKEQYLIMEELFWIAWSPWTKESWFL</sequence>
<reference evidence="1" key="1">
    <citation type="submission" date="2021-02" db="EMBL/GenBank/DDBJ databases">
        <authorList>
            <person name="Bekaert M."/>
        </authorList>
    </citation>
    <scope>NUCLEOTIDE SEQUENCE</scope>
    <source>
        <strain evidence="1">IoA-00</strain>
    </source>
</reference>
<keyword evidence="2" id="KW-1185">Reference proteome</keyword>
<organism evidence="1 2">
    <name type="scientific">Lepeophtheirus salmonis</name>
    <name type="common">Salmon louse</name>
    <name type="synonym">Caligus salmonis</name>
    <dbReference type="NCBI Taxonomy" id="72036"/>
    <lineage>
        <taxon>Eukaryota</taxon>
        <taxon>Metazoa</taxon>
        <taxon>Ecdysozoa</taxon>
        <taxon>Arthropoda</taxon>
        <taxon>Crustacea</taxon>
        <taxon>Multicrustacea</taxon>
        <taxon>Hexanauplia</taxon>
        <taxon>Copepoda</taxon>
        <taxon>Siphonostomatoida</taxon>
        <taxon>Caligidae</taxon>
        <taxon>Lepeophtheirus</taxon>
    </lineage>
</organism>
<proteinExistence type="predicted"/>
<evidence type="ECO:0000313" key="1">
    <source>
        <dbReference type="EMBL" id="CAF2862662.1"/>
    </source>
</evidence>
<dbReference type="EMBL" id="HG994594">
    <property type="protein sequence ID" value="CAF2862662.1"/>
    <property type="molecule type" value="Genomic_DNA"/>
</dbReference>
<gene>
    <name evidence="1" type="ORF">LSAA_5888</name>
</gene>
<dbReference type="Proteomes" id="UP000675881">
    <property type="component" value="Chromosome 15"/>
</dbReference>
<protein>
    <submittedName>
        <fullName evidence="1">(salmon louse) hypothetical protein</fullName>
    </submittedName>
</protein>
<dbReference type="AlphaFoldDB" id="A0A7R8H4H8"/>